<name>A0A382U1N0_9ZZZZ</name>
<reference evidence="1" key="1">
    <citation type="submission" date="2018-05" db="EMBL/GenBank/DDBJ databases">
        <authorList>
            <person name="Lanie J.A."/>
            <person name="Ng W.-L."/>
            <person name="Kazmierczak K.M."/>
            <person name="Andrzejewski T.M."/>
            <person name="Davidsen T.M."/>
            <person name="Wayne K.J."/>
            <person name="Tettelin H."/>
            <person name="Glass J.I."/>
            <person name="Rusch D."/>
            <person name="Podicherti R."/>
            <person name="Tsui H.-C.T."/>
            <person name="Winkler M.E."/>
        </authorList>
    </citation>
    <scope>NUCLEOTIDE SEQUENCE</scope>
</reference>
<proteinExistence type="predicted"/>
<protein>
    <recommendedName>
        <fullName evidence="2">DUF5069 domain-containing protein</fullName>
    </recommendedName>
</protein>
<gene>
    <name evidence="1" type="ORF">METZ01_LOCUS381063</name>
</gene>
<dbReference type="EMBL" id="UINC01140836">
    <property type="protein sequence ID" value="SVD28209.1"/>
    <property type="molecule type" value="Genomic_DNA"/>
</dbReference>
<sequence length="153" mass="17541">RNFLTGDEIKGAVPPTLSSIDRGRLGMCQLPRTWLKTCLRARGLLHDDYPDCADGSLDQRGINTLKLDQEKTLAFLRDNLPTYLEFEDWVAQEGEIDTQAIQAFNTRLLEREHRPEKIEDIHSTLGREQTWTSGVLLNNLEDWHYAHHVLTGS</sequence>
<evidence type="ECO:0000313" key="1">
    <source>
        <dbReference type="EMBL" id="SVD28209.1"/>
    </source>
</evidence>
<feature type="non-terminal residue" evidence="1">
    <location>
        <position position="1"/>
    </location>
</feature>
<organism evidence="1">
    <name type="scientific">marine metagenome</name>
    <dbReference type="NCBI Taxonomy" id="408172"/>
    <lineage>
        <taxon>unclassified sequences</taxon>
        <taxon>metagenomes</taxon>
        <taxon>ecological metagenomes</taxon>
    </lineage>
</organism>
<dbReference type="AlphaFoldDB" id="A0A382U1N0"/>
<accession>A0A382U1N0</accession>
<evidence type="ECO:0008006" key="2">
    <source>
        <dbReference type="Google" id="ProtNLM"/>
    </source>
</evidence>